<dbReference type="SMART" id="SM00448">
    <property type="entry name" value="REC"/>
    <property type="match status" value="1"/>
</dbReference>
<dbReference type="InterPro" id="IPR050595">
    <property type="entry name" value="Bact_response_regulator"/>
</dbReference>
<dbReference type="Pfam" id="PF00072">
    <property type="entry name" value="Response_reg"/>
    <property type="match status" value="1"/>
</dbReference>
<dbReference type="InterPro" id="IPR011006">
    <property type="entry name" value="CheY-like_superfamily"/>
</dbReference>
<dbReference type="SUPFAM" id="SSF52172">
    <property type="entry name" value="CheY-like"/>
    <property type="match status" value="1"/>
</dbReference>
<comment type="caution">
    <text evidence="4">The sequence shown here is derived from an EMBL/GenBank/DDBJ whole genome shotgun (WGS) entry which is preliminary data.</text>
</comment>
<dbReference type="Gene3D" id="3.40.50.2300">
    <property type="match status" value="1"/>
</dbReference>
<protein>
    <submittedName>
        <fullName evidence="4">Response regulator</fullName>
    </submittedName>
</protein>
<sequence>MSELQHVLCVEDEPDIRLIAQLALETVGGLRVSLCASGNDAVDVARRERPDLVVLDVMMPGLDGPGTLKALREHPDTAELPVVFMTAKVQPAEVAQLMGLGALAVVAKPFDPMSLATQLREIWSRR</sequence>
<evidence type="ECO:0000256" key="1">
    <source>
        <dbReference type="ARBA" id="ARBA00022553"/>
    </source>
</evidence>
<feature type="domain" description="Response regulatory" evidence="3">
    <location>
        <begin position="6"/>
        <end position="123"/>
    </location>
</feature>
<feature type="modified residue" description="4-aspartylphosphate" evidence="2">
    <location>
        <position position="56"/>
    </location>
</feature>
<name>A0ABT0GKJ1_9GAMM</name>
<accession>A0ABT0GKJ1</accession>
<dbReference type="PROSITE" id="PS50110">
    <property type="entry name" value="RESPONSE_REGULATORY"/>
    <property type="match status" value="1"/>
</dbReference>
<dbReference type="PANTHER" id="PTHR44591:SF3">
    <property type="entry name" value="RESPONSE REGULATORY DOMAIN-CONTAINING PROTEIN"/>
    <property type="match status" value="1"/>
</dbReference>
<evidence type="ECO:0000313" key="5">
    <source>
        <dbReference type="Proteomes" id="UP001431449"/>
    </source>
</evidence>
<gene>
    <name evidence="4" type="ORF">M0G41_15395</name>
</gene>
<keyword evidence="5" id="KW-1185">Reference proteome</keyword>
<dbReference type="InterPro" id="IPR001789">
    <property type="entry name" value="Sig_transdc_resp-reg_receiver"/>
</dbReference>
<dbReference type="PANTHER" id="PTHR44591">
    <property type="entry name" value="STRESS RESPONSE REGULATOR PROTEIN 1"/>
    <property type="match status" value="1"/>
</dbReference>
<evidence type="ECO:0000256" key="2">
    <source>
        <dbReference type="PROSITE-ProRule" id="PRU00169"/>
    </source>
</evidence>
<evidence type="ECO:0000259" key="3">
    <source>
        <dbReference type="PROSITE" id="PS50110"/>
    </source>
</evidence>
<reference evidence="4" key="1">
    <citation type="submission" date="2022-04" db="EMBL/GenBank/DDBJ databases">
        <title>Lysobacter sp. CAU 1642 isolated from sea sand.</title>
        <authorList>
            <person name="Kim W."/>
        </authorList>
    </citation>
    <scope>NUCLEOTIDE SEQUENCE</scope>
    <source>
        <strain evidence="4">CAU 1642</strain>
    </source>
</reference>
<organism evidence="4 5">
    <name type="scientific">Pseudomarimonas salicorniae</name>
    <dbReference type="NCBI Taxonomy" id="2933270"/>
    <lineage>
        <taxon>Bacteria</taxon>
        <taxon>Pseudomonadati</taxon>
        <taxon>Pseudomonadota</taxon>
        <taxon>Gammaproteobacteria</taxon>
        <taxon>Lysobacterales</taxon>
        <taxon>Lysobacteraceae</taxon>
        <taxon>Pseudomarimonas</taxon>
    </lineage>
</organism>
<keyword evidence="1 2" id="KW-0597">Phosphoprotein</keyword>
<evidence type="ECO:0000313" key="4">
    <source>
        <dbReference type="EMBL" id="MCK7595054.1"/>
    </source>
</evidence>
<dbReference type="RefSeq" id="WP_248210799.1">
    <property type="nucleotide sequence ID" value="NZ_JALNMH010000013.1"/>
</dbReference>
<dbReference type="Proteomes" id="UP001431449">
    <property type="component" value="Unassembled WGS sequence"/>
</dbReference>
<dbReference type="CDD" id="cd17552">
    <property type="entry name" value="REC_RR468-like"/>
    <property type="match status" value="1"/>
</dbReference>
<dbReference type="EMBL" id="JALNMH010000013">
    <property type="protein sequence ID" value="MCK7595054.1"/>
    <property type="molecule type" value="Genomic_DNA"/>
</dbReference>
<proteinExistence type="predicted"/>